<keyword evidence="1" id="KW-0472">Membrane</keyword>
<feature type="transmembrane region" description="Helical" evidence="1">
    <location>
        <begin position="21"/>
        <end position="48"/>
    </location>
</feature>
<dbReference type="Pfam" id="PF04854">
    <property type="entry name" value="DUF624"/>
    <property type="match status" value="1"/>
</dbReference>
<dbReference type="RefSeq" id="WP_089556170.1">
    <property type="nucleotide sequence ID" value="NZ_CP022474.1"/>
</dbReference>
<evidence type="ECO:0008006" key="4">
    <source>
        <dbReference type="Google" id="ProtNLM"/>
    </source>
</evidence>
<feature type="transmembrane region" description="Helical" evidence="1">
    <location>
        <begin position="77"/>
        <end position="93"/>
    </location>
</feature>
<feature type="transmembrane region" description="Helical" evidence="1">
    <location>
        <begin position="99"/>
        <end position="126"/>
    </location>
</feature>
<reference evidence="2 3" key="1">
    <citation type="submission" date="2017-07" db="EMBL/GenBank/DDBJ databases">
        <title>Lactobacillus curvatus MRS6 whole genome.</title>
        <authorList>
            <person name="Jans C."/>
            <person name="Lagler S."/>
            <person name="Lacroix C."/>
            <person name="Meile L."/>
            <person name="Stevens M.J.A."/>
        </authorList>
    </citation>
    <scope>NUCLEOTIDE SEQUENCE [LARGE SCALE GENOMIC DNA]</scope>
    <source>
        <strain evidence="2 3">MRS6</strain>
    </source>
</reference>
<name>A0AAC9Y072_LATCU</name>
<feature type="transmembrane region" description="Helical" evidence="1">
    <location>
        <begin position="138"/>
        <end position="163"/>
    </location>
</feature>
<dbReference type="AlphaFoldDB" id="A0AAC9Y072"/>
<keyword evidence="1" id="KW-1133">Transmembrane helix</keyword>
<accession>A0AAC9Y072</accession>
<dbReference type="InterPro" id="IPR006938">
    <property type="entry name" value="DUF624"/>
</dbReference>
<dbReference type="Proteomes" id="UP000199749">
    <property type="component" value="Chromosome"/>
</dbReference>
<gene>
    <name evidence="2" type="ORF">CG419_00510</name>
</gene>
<proteinExistence type="predicted"/>
<protein>
    <recommendedName>
        <fullName evidence="4">DUF624 domain-containing protein</fullName>
    </recommendedName>
</protein>
<keyword evidence="1" id="KW-0812">Transmembrane</keyword>
<evidence type="ECO:0000313" key="3">
    <source>
        <dbReference type="Proteomes" id="UP000199749"/>
    </source>
</evidence>
<sequence length="203" mass="23971">MIGQATQTIFTKVYVLFLMTIYFWFYTLLGLVVFGIGPALHVVTELFMENQWVYQRYRFKSGWQLFRQDFWRVNRNAWGFIGIILILMYNLYLSTQLNFAWMVMIQFLIIFGITLTFCVGIFTLLLRARYEVSMRNAVKLACAQFFSSFYQLLFFIAATIAIVLAAKKWPGLILFFLPGTYVVLANWLSRGWYQKIDRQLKVA</sequence>
<evidence type="ECO:0000313" key="2">
    <source>
        <dbReference type="EMBL" id="ASN59206.1"/>
    </source>
</evidence>
<organism evidence="2 3">
    <name type="scientific">Latilactobacillus curvatus</name>
    <name type="common">Lactobacillus curvatus</name>
    <dbReference type="NCBI Taxonomy" id="28038"/>
    <lineage>
        <taxon>Bacteria</taxon>
        <taxon>Bacillati</taxon>
        <taxon>Bacillota</taxon>
        <taxon>Bacilli</taxon>
        <taxon>Lactobacillales</taxon>
        <taxon>Lactobacillaceae</taxon>
        <taxon>Latilactobacillus</taxon>
    </lineage>
</organism>
<feature type="transmembrane region" description="Helical" evidence="1">
    <location>
        <begin position="169"/>
        <end position="188"/>
    </location>
</feature>
<dbReference type="EMBL" id="CP022474">
    <property type="protein sequence ID" value="ASN59206.1"/>
    <property type="molecule type" value="Genomic_DNA"/>
</dbReference>
<evidence type="ECO:0000256" key="1">
    <source>
        <dbReference type="SAM" id="Phobius"/>
    </source>
</evidence>